<sequence>MSSDKMSKGDKRRSQILEAVEKTGEITIPQVMERFSCSEATARRDLNLLADANFVIRTIGGASSKRGVLPEMSFREKEDLLPDIKETLAVKAASFIEEGDIIGLTGGTTTFHIARQIKNRSNITVVTNAVNIAMELADSDTVQTVLTGGVLRSKSYEMCGPLAESVLEKLNIGKMFVGLDGISLGEGLTTYSELEAQIGRLMIERSKMTIAVFDNTKVNRTSLFTLAPLSAVHRCITDMEPDEEWKKRLRELGIKW</sequence>
<protein>
    <submittedName>
        <fullName evidence="5">DeoR faimly transcriptional regulator</fullName>
    </submittedName>
</protein>
<dbReference type="SUPFAM" id="SSF46785">
    <property type="entry name" value="Winged helix' DNA-binding domain"/>
    <property type="match status" value="1"/>
</dbReference>
<dbReference type="RefSeq" id="WP_045671066.1">
    <property type="nucleotide sequence ID" value="NZ_CP011058.1"/>
</dbReference>
<reference evidence="5 6" key="1">
    <citation type="journal article" date="2015" name="J. Biotechnol.">
        <title>Complete genome sequence of Paenibacillus beijingensis 7188(T) (=DSM 24997(T)), a novel rhizobacterium from jujube garden soil.</title>
        <authorList>
            <person name="Kwak Y."/>
            <person name="Shin J.H."/>
        </authorList>
    </citation>
    <scope>NUCLEOTIDE SEQUENCE [LARGE SCALE GENOMIC DNA]</scope>
    <source>
        <strain evidence="5 6">DSM 24997</strain>
    </source>
</reference>
<keyword evidence="2" id="KW-0238">DNA-binding</keyword>
<dbReference type="SMART" id="SM01134">
    <property type="entry name" value="DeoRC"/>
    <property type="match status" value="1"/>
</dbReference>
<organism evidence="5 6">
    <name type="scientific">Paenibacillus beijingensis</name>
    <dbReference type="NCBI Taxonomy" id="1126833"/>
    <lineage>
        <taxon>Bacteria</taxon>
        <taxon>Bacillati</taxon>
        <taxon>Bacillota</taxon>
        <taxon>Bacilli</taxon>
        <taxon>Bacillales</taxon>
        <taxon>Paenibacillaceae</taxon>
        <taxon>Paenibacillus</taxon>
    </lineage>
</organism>
<evidence type="ECO:0000313" key="6">
    <source>
        <dbReference type="Proteomes" id="UP000032633"/>
    </source>
</evidence>
<dbReference type="GO" id="GO:0003677">
    <property type="term" value="F:DNA binding"/>
    <property type="evidence" value="ECO:0007669"/>
    <property type="project" value="UniProtKB-KW"/>
</dbReference>
<feature type="domain" description="HTH deoR-type" evidence="4">
    <location>
        <begin position="9"/>
        <end position="64"/>
    </location>
</feature>
<keyword evidence="1" id="KW-0805">Transcription regulation</keyword>
<dbReference type="KEGG" id="pbj:VN24_15065"/>
<dbReference type="PANTHER" id="PTHR30363">
    <property type="entry name" value="HTH-TYPE TRANSCRIPTIONAL REGULATOR SRLR-RELATED"/>
    <property type="match status" value="1"/>
</dbReference>
<dbReference type="InterPro" id="IPR014036">
    <property type="entry name" value="DeoR-like_C"/>
</dbReference>
<dbReference type="InterPro" id="IPR037171">
    <property type="entry name" value="NagB/RpiA_transferase-like"/>
</dbReference>
<reference evidence="6" key="2">
    <citation type="submission" date="2015-03" db="EMBL/GenBank/DDBJ databases">
        <title>Genome sequence of Paenibacillus beijingensis strain DSM 24997T.</title>
        <authorList>
            <person name="Kwak Y."/>
            <person name="Shin J.-H."/>
        </authorList>
    </citation>
    <scope>NUCLEOTIDE SEQUENCE [LARGE SCALE GENOMIC DNA]</scope>
    <source>
        <strain evidence="6">DSM 24997</strain>
    </source>
</reference>
<dbReference type="SMART" id="SM00420">
    <property type="entry name" value="HTH_DEOR"/>
    <property type="match status" value="1"/>
</dbReference>
<dbReference type="OrthoDB" id="9797223at2"/>
<dbReference type="SUPFAM" id="SSF100950">
    <property type="entry name" value="NagB/RpiA/CoA transferase-like"/>
    <property type="match status" value="1"/>
</dbReference>
<name>A0A0D5NL58_9BACL</name>
<dbReference type="InterPro" id="IPR036390">
    <property type="entry name" value="WH_DNA-bd_sf"/>
</dbReference>
<evidence type="ECO:0000256" key="3">
    <source>
        <dbReference type="ARBA" id="ARBA00023163"/>
    </source>
</evidence>
<keyword evidence="6" id="KW-1185">Reference proteome</keyword>
<dbReference type="GO" id="GO:0003700">
    <property type="term" value="F:DNA-binding transcription factor activity"/>
    <property type="evidence" value="ECO:0007669"/>
    <property type="project" value="InterPro"/>
</dbReference>
<dbReference type="Pfam" id="PF08220">
    <property type="entry name" value="HTH_DeoR"/>
    <property type="match status" value="1"/>
</dbReference>
<dbReference type="Gene3D" id="1.10.10.10">
    <property type="entry name" value="Winged helix-like DNA-binding domain superfamily/Winged helix DNA-binding domain"/>
    <property type="match status" value="1"/>
</dbReference>
<dbReference type="Proteomes" id="UP000032633">
    <property type="component" value="Chromosome"/>
</dbReference>
<dbReference type="HOGENOM" id="CLU_060699_0_1_9"/>
<evidence type="ECO:0000256" key="2">
    <source>
        <dbReference type="ARBA" id="ARBA00023125"/>
    </source>
</evidence>
<evidence type="ECO:0000259" key="4">
    <source>
        <dbReference type="PROSITE" id="PS51000"/>
    </source>
</evidence>
<dbReference type="Gene3D" id="3.40.50.1360">
    <property type="match status" value="1"/>
</dbReference>
<dbReference type="InterPro" id="IPR018356">
    <property type="entry name" value="Tscrpt_reg_HTH_DeoR_CS"/>
</dbReference>
<accession>A0A0D5NL58</accession>
<dbReference type="PROSITE" id="PS00894">
    <property type="entry name" value="HTH_DEOR_1"/>
    <property type="match status" value="1"/>
</dbReference>
<evidence type="ECO:0000256" key="1">
    <source>
        <dbReference type="ARBA" id="ARBA00023015"/>
    </source>
</evidence>
<dbReference type="PANTHER" id="PTHR30363:SF44">
    <property type="entry name" value="AGA OPERON TRANSCRIPTIONAL REPRESSOR-RELATED"/>
    <property type="match status" value="1"/>
</dbReference>
<dbReference type="PRINTS" id="PR00037">
    <property type="entry name" value="HTHLACR"/>
</dbReference>
<dbReference type="InterPro" id="IPR001034">
    <property type="entry name" value="DeoR_HTH"/>
</dbReference>
<dbReference type="STRING" id="1126833.VN24_15065"/>
<evidence type="ECO:0000313" key="5">
    <source>
        <dbReference type="EMBL" id="AJY75638.1"/>
    </source>
</evidence>
<gene>
    <name evidence="5" type="ORF">VN24_15065</name>
</gene>
<dbReference type="InterPro" id="IPR050313">
    <property type="entry name" value="Carb_Metab_HTH_regulators"/>
</dbReference>
<dbReference type="EMBL" id="CP011058">
    <property type="protein sequence ID" value="AJY75638.1"/>
    <property type="molecule type" value="Genomic_DNA"/>
</dbReference>
<dbReference type="AlphaFoldDB" id="A0A0D5NL58"/>
<dbReference type="PROSITE" id="PS51000">
    <property type="entry name" value="HTH_DEOR_2"/>
    <property type="match status" value="1"/>
</dbReference>
<dbReference type="PATRIC" id="fig|1126833.4.peg.3300"/>
<dbReference type="InterPro" id="IPR036388">
    <property type="entry name" value="WH-like_DNA-bd_sf"/>
</dbReference>
<dbReference type="Pfam" id="PF00455">
    <property type="entry name" value="DeoRC"/>
    <property type="match status" value="1"/>
</dbReference>
<keyword evidence="3" id="KW-0804">Transcription</keyword>
<proteinExistence type="predicted"/>